<proteinExistence type="predicted"/>
<comment type="subcellular location">
    <subcellularLocation>
        <location evidence="1">Membrane</location>
        <topology evidence="1">Multi-pass membrane protein</topology>
    </subcellularLocation>
</comment>
<feature type="transmembrane region" description="Helical" evidence="2">
    <location>
        <begin position="158"/>
        <end position="179"/>
    </location>
</feature>
<dbReference type="Gene3D" id="1.20.1250.20">
    <property type="entry name" value="MFS general substrate transporter like domains"/>
    <property type="match status" value="1"/>
</dbReference>
<protein>
    <submittedName>
        <fullName evidence="4">Major facilitator superfamily transporter</fullName>
    </submittedName>
</protein>
<keyword evidence="2" id="KW-1133">Transmembrane helix</keyword>
<name>A0AAE0NWS5_9PEZI</name>
<feature type="transmembrane region" description="Helical" evidence="2">
    <location>
        <begin position="356"/>
        <end position="381"/>
    </location>
</feature>
<dbReference type="EMBL" id="JAULSW010000002">
    <property type="protein sequence ID" value="KAK3389253.1"/>
    <property type="molecule type" value="Genomic_DNA"/>
</dbReference>
<evidence type="ECO:0000259" key="3">
    <source>
        <dbReference type="PROSITE" id="PS50850"/>
    </source>
</evidence>
<feature type="transmembrane region" description="Helical" evidence="2">
    <location>
        <begin position="93"/>
        <end position="110"/>
    </location>
</feature>
<feature type="transmembrane region" description="Helical" evidence="2">
    <location>
        <begin position="37"/>
        <end position="54"/>
    </location>
</feature>
<dbReference type="PANTHER" id="PTHR23520:SF5">
    <property type="entry name" value="TRANSPORTER, PUTATIVE (AFU_ORTHOLOGUE AFUA_3G04000)-RELATED"/>
    <property type="match status" value="1"/>
</dbReference>
<keyword evidence="2" id="KW-0812">Transmembrane</keyword>
<feature type="transmembrane region" description="Helical" evidence="2">
    <location>
        <begin position="312"/>
        <end position="335"/>
    </location>
</feature>
<evidence type="ECO:0000313" key="4">
    <source>
        <dbReference type="EMBL" id="KAK3389253.1"/>
    </source>
</evidence>
<comment type="caution">
    <text evidence="4">The sequence shown here is derived from an EMBL/GenBank/DDBJ whole genome shotgun (WGS) entry which is preliminary data.</text>
</comment>
<feature type="transmembrane region" description="Helical" evidence="2">
    <location>
        <begin position="436"/>
        <end position="460"/>
    </location>
</feature>
<dbReference type="AlphaFoldDB" id="A0AAE0NWS5"/>
<reference evidence="4" key="2">
    <citation type="submission" date="2023-06" db="EMBL/GenBank/DDBJ databases">
        <authorList>
            <consortium name="Lawrence Berkeley National Laboratory"/>
            <person name="Haridas S."/>
            <person name="Hensen N."/>
            <person name="Bonometti L."/>
            <person name="Westerberg I."/>
            <person name="Brannstrom I.O."/>
            <person name="Guillou S."/>
            <person name="Cros-Aarteil S."/>
            <person name="Calhoun S."/>
            <person name="Kuo A."/>
            <person name="Mondo S."/>
            <person name="Pangilinan J."/>
            <person name="Riley R."/>
            <person name="LaButti K."/>
            <person name="Andreopoulos B."/>
            <person name="Lipzen A."/>
            <person name="Chen C."/>
            <person name="Yanf M."/>
            <person name="Daum C."/>
            <person name="Ng V."/>
            <person name="Clum A."/>
            <person name="Steindorff A."/>
            <person name="Ohm R."/>
            <person name="Martin F."/>
            <person name="Silar P."/>
            <person name="Natvig D."/>
            <person name="Lalanne C."/>
            <person name="Gautier V."/>
            <person name="Ament-velasquez S.L."/>
            <person name="Kruys A."/>
            <person name="Hutchinson M.I."/>
            <person name="Powell A.J."/>
            <person name="Barry K."/>
            <person name="Miller A.N."/>
            <person name="Grigoriev I.V."/>
            <person name="Debuchy R."/>
            <person name="Gladieux P."/>
            <person name="Thoren M.H."/>
            <person name="Johannesson H."/>
        </authorList>
    </citation>
    <scope>NUCLEOTIDE SEQUENCE</scope>
    <source>
        <strain evidence="4">CBS 232.78</strain>
    </source>
</reference>
<keyword evidence="2" id="KW-0472">Membrane</keyword>
<organism evidence="4 5">
    <name type="scientific">Podospora didyma</name>
    <dbReference type="NCBI Taxonomy" id="330526"/>
    <lineage>
        <taxon>Eukaryota</taxon>
        <taxon>Fungi</taxon>
        <taxon>Dikarya</taxon>
        <taxon>Ascomycota</taxon>
        <taxon>Pezizomycotina</taxon>
        <taxon>Sordariomycetes</taxon>
        <taxon>Sordariomycetidae</taxon>
        <taxon>Sordariales</taxon>
        <taxon>Podosporaceae</taxon>
        <taxon>Podospora</taxon>
    </lineage>
</organism>
<feature type="transmembrane region" description="Helical" evidence="2">
    <location>
        <begin position="66"/>
        <end position="86"/>
    </location>
</feature>
<evidence type="ECO:0000256" key="2">
    <source>
        <dbReference type="SAM" id="Phobius"/>
    </source>
</evidence>
<dbReference type="PANTHER" id="PTHR23520">
    <property type="entry name" value="TRANSPORTER, PUTATIVE (AFU_ORTHOLOGUE AFUA_3G04000)-RELATED"/>
    <property type="match status" value="1"/>
</dbReference>
<feature type="transmembrane region" description="Helical" evidence="2">
    <location>
        <begin position="283"/>
        <end position="306"/>
    </location>
</feature>
<feature type="transmembrane region" description="Helical" evidence="2">
    <location>
        <begin position="199"/>
        <end position="219"/>
    </location>
</feature>
<dbReference type="Proteomes" id="UP001285441">
    <property type="component" value="Unassembled WGS sequence"/>
</dbReference>
<accession>A0AAE0NWS5</accession>
<reference evidence="4" key="1">
    <citation type="journal article" date="2023" name="Mol. Phylogenet. Evol.">
        <title>Genome-scale phylogeny and comparative genomics of the fungal order Sordariales.</title>
        <authorList>
            <person name="Hensen N."/>
            <person name="Bonometti L."/>
            <person name="Westerberg I."/>
            <person name="Brannstrom I.O."/>
            <person name="Guillou S."/>
            <person name="Cros-Aarteil S."/>
            <person name="Calhoun S."/>
            <person name="Haridas S."/>
            <person name="Kuo A."/>
            <person name="Mondo S."/>
            <person name="Pangilinan J."/>
            <person name="Riley R."/>
            <person name="LaButti K."/>
            <person name="Andreopoulos B."/>
            <person name="Lipzen A."/>
            <person name="Chen C."/>
            <person name="Yan M."/>
            <person name="Daum C."/>
            <person name="Ng V."/>
            <person name="Clum A."/>
            <person name="Steindorff A."/>
            <person name="Ohm R.A."/>
            <person name="Martin F."/>
            <person name="Silar P."/>
            <person name="Natvig D.O."/>
            <person name="Lalanne C."/>
            <person name="Gautier V."/>
            <person name="Ament-Velasquez S.L."/>
            <person name="Kruys A."/>
            <person name="Hutchinson M.I."/>
            <person name="Powell A.J."/>
            <person name="Barry K."/>
            <person name="Miller A.N."/>
            <person name="Grigoriev I.V."/>
            <person name="Debuchy R."/>
            <person name="Gladieux P."/>
            <person name="Hiltunen Thoren M."/>
            <person name="Johannesson H."/>
        </authorList>
    </citation>
    <scope>NUCLEOTIDE SEQUENCE</scope>
    <source>
        <strain evidence="4">CBS 232.78</strain>
    </source>
</reference>
<dbReference type="SUPFAM" id="SSF103473">
    <property type="entry name" value="MFS general substrate transporter"/>
    <property type="match status" value="1"/>
</dbReference>
<keyword evidence="5" id="KW-1185">Reference proteome</keyword>
<evidence type="ECO:0000256" key="1">
    <source>
        <dbReference type="ARBA" id="ARBA00004141"/>
    </source>
</evidence>
<dbReference type="PROSITE" id="PS50850">
    <property type="entry name" value="MFS"/>
    <property type="match status" value="1"/>
</dbReference>
<gene>
    <name evidence="4" type="ORF">B0H63DRAFT_390849</name>
</gene>
<feature type="domain" description="Major facilitator superfamily (MFS) profile" evidence="3">
    <location>
        <begin position="28"/>
        <end position="466"/>
    </location>
</feature>
<sequence>MLTTRSRSWWTRLVAESGFKALADSCRDTKVLCLLRFVRLFAYGASFLILVHYLSGLKFSDEQIGLFMTLTLLGDVVIGSLLTLITDQVGRRLILGIGAALMAVSGLVFAVSSNYWLLLIASVVGVISPSGNEIGPFRAIEESILAHLTVKEQRSDIFAWYTLCGTAGAAIGTLSSGWIVQGARKFLHNTTKAQRVVFVLYAVLGFVKLLLTFSLSSAVELERPETRYEEISFELEEEGLITDDEEDDGDARLSPSPKTTVLQRLRGLFPYISPVSRSILYRLLLLFSLDSFASGIASPSWLTYFFTTVHSIQPWALGTLFLVTNLLATLSNLLALPIARRIGPLRTMVFTHLPSAFFLAMIPLPSATVSGHWFSMAFLAIRACMQSMDQAPRQAFLAAAVLPAERTAVLGLVNTVKTFAQAGGLGFAGLLASKQWWVLAFGGAGLMKAAYDFLLLWMFLGLPDREATTT</sequence>
<dbReference type="Pfam" id="PF07690">
    <property type="entry name" value="MFS_1"/>
    <property type="match status" value="1"/>
</dbReference>
<dbReference type="InterPro" id="IPR036259">
    <property type="entry name" value="MFS_trans_sf"/>
</dbReference>
<dbReference type="InterPro" id="IPR011701">
    <property type="entry name" value="MFS"/>
</dbReference>
<evidence type="ECO:0000313" key="5">
    <source>
        <dbReference type="Proteomes" id="UP001285441"/>
    </source>
</evidence>
<dbReference type="GO" id="GO:0000329">
    <property type="term" value="C:fungal-type vacuole membrane"/>
    <property type="evidence" value="ECO:0007669"/>
    <property type="project" value="TreeGrafter"/>
</dbReference>
<dbReference type="InterPro" id="IPR020846">
    <property type="entry name" value="MFS_dom"/>
</dbReference>
<feature type="transmembrane region" description="Helical" evidence="2">
    <location>
        <begin position="116"/>
        <end position="137"/>
    </location>
</feature>
<dbReference type="GO" id="GO:0022857">
    <property type="term" value="F:transmembrane transporter activity"/>
    <property type="evidence" value="ECO:0007669"/>
    <property type="project" value="InterPro"/>
</dbReference>